<evidence type="ECO:0000313" key="9">
    <source>
        <dbReference type="Proteomes" id="UP000501812"/>
    </source>
</evidence>
<evidence type="ECO:0000256" key="4">
    <source>
        <dbReference type="ARBA" id="ARBA00022833"/>
    </source>
</evidence>
<accession>A0A858RPI8</accession>
<dbReference type="GO" id="GO:0006508">
    <property type="term" value="P:proteolysis"/>
    <property type="evidence" value="ECO:0007669"/>
    <property type="project" value="UniProtKB-KW"/>
</dbReference>
<dbReference type="SUPFAM" id="SSF55486">
    <property type="entry name" value="Metalloproteases ('zincins'), catalytic domain"/>
    <property type="match status" value="1"/>
</dbReference>
<evidence type="ECO:0000313" key="8">
    <source>
        <dbReference type="EMBL" id="QJE98040.1"/>
    </source>
</evidence>
<dbReference type="InterPro" id="IPR001818">
    <property type="entry name" value="Pept_M10_metallopeptidase"/>
</dbReference>
<sequence>MKLPAIAIGSLLLVSAPTLHAGCCLHQEPSEIFQEADAVAEYHILSRRVVTDENGNIFTRYTASLTRASKGSPPSDLGFDSPGGDNGVTVEISSEQMDLKVGGDYILHLNRESATRWRPSPFHVTEVAGTPALKSEIRAYFRAGAKGDLPAVPTALLQTMDVPGSVVTPTGYLEQSGQPSRMPLCDGGQPIPYLVDVDPAKLPPGMDTTAALAAVKECLDVWSAASSLKFRFEGLQSFGTSAAAVNSNDGRLRIQLHDAFGYVSAPAIGRGGFSSTSPDAIFQGGRVGSQGFQEITRMFLVLEDSAMDNETKFKSVMTHELGHALGLAHSSNNSSEPNPILKAATMYHSVTGDGAGASLNIYDQDRIAFGYPMANTPPYTVDRPFVAVSDSGSGDLPPVLGVNRIEVRAIDLQGSALTASVTSFADPSPFTLDGNILIYAAQGFSSGNRLTDQQIADGTSYGTAYVQFSDGVNLSRAARCTVIQIASDSRPSDGLPNIWMSDNFGTIEPGAVGSDRDPDSDPDGDGLSNRLEFFFNTNPKSAASPPSWFSYDHANRRITLTPLRFAPFAVQSSSNLTNWNTKMLTTSLYTPVVQTLDTSADVPSSKMYYRALMSP</sequence>
<keyword evidence="3" id="KW-0378">Hydrolase</keyword>
<evidence type="ECO:0000256" key="6">
    <source>
        <dbReference type="SAM" id="SignalP"/>
    </source>
</evidence>
<feature type="region of interest" description="Disordered" evidence="5">
    <location>
        <begin position="67"/>
        <end position="86"/>
    </location>
</feature>
<proteinExistence type="predicted"/>
<dbReference type="GO" id="GO:0004222">
    <property type="term" value="F:metalloendopeptidase activity"/>
    <property type="evidence" value="ECO:0007669"/>
    <property type="project" value="InterPro"/>
</dbReference>
<dbReference type="Pfam" id="PF00413">
    <property type="entry name" value="Peptidase_M10"/>
    <property type="match status" value="1"/>
</dbReference>
<evidence type="ECO:0000259" key="7">
    <source>
        <dbReference type="Pfam" id="PF00413"/>
    </source>
</evidence>
<dbReference type="GO" id="GO:0008270">
    <property type="term" value="F:zinc ion binding"/>
    <property type="evidence" value="ECO:0007669"/>
    <property type="project" value="InterPro"/>
</dbReference>
<dbReference type="InterPro" id="IPR021190">
    <property type="entry name" value="Pept_M10A"/>
</dbReference>
<keyword evidence="4" id="KW-0862">Zinc</keyword>
<keyword evidence="2" id="KW-0479">Metal-binding</keyword>
<dbReference type="PRINTS" id="PR00138">
    <property type="entry name" value="MATRIXIN"/>
</dbReference>
<organism evidence="8 9">
    <name type="scientific">Luteolibacter luteus</name>
    <dbReference type="NCBI Taxonomy" id="2728835"/>
    <lineage>
        <taxon>Bacteria</taxon>
        <taxon>Pseudomonadati</taxon>
        <taxon>Verrucomicrobiota</taxon>
        <taxon>Verrucomicrobiia</taxon>
        <taxon>Verrucomicrobiales</taxon>
        <taxon>Verrucomicrobiaceae</taxon>
        <taxon>Luteolibacter</taxon>
    </lineage>
</organism>
<feature type="chain" id="PRO_5032926915" evidence="6">
    <location>
        <begin position="22"/>
        <end position="615"/>
    </location>
</feature>
<dbReference type="KEGG" id="luo:HHL09_20375"/>
<name>A0A858RPI8_9BACT</name>
<reference evidence="8 9" key="1">
    <citation type="submission" date="2020-04" db="EMBL/GenBank/DDBJ databases">
        <title>Luteolibacter sp. G-1-1-1 isolated from soil.</title>
        <authorList>
            <person name="Dahal R.H."/>
        </authorList>
    </citation>
    <scope>NUCLEOTIDE SEQUENCE [LARGE SCALE GENOMIC DNA]</scope>
    <source>
        <strain evidence="8 9">G-1-1-1</strain>
    </source>
</reference>
<protein>
    <submittedName>
        <fullName evidence="8">Matrixin family metalloprotease</fullName>
    </submittedName>
</protein>
<dbReference type="GO" id="GO:0031012">
    <property type="term" value="C:extracellular matrix"/>
    <property type="evidence" value="ECO:0007669"/>
    <property type="project" value="InterPro"/>
</dbReference>
<evidence type="ECO:0000256" key="3">
    <source>
        <dbReference type="ARBA" id="ARBA00022801"/>
    </source>
</evidence>
<dbReference type="InterPro" id="IPR024079">
    <property type="entry name" value="MetalloPept_cat_dom_sf"/>
</dbReference>
<keyword evidence="8" id="KW-0482">Metalloprotease</keyword>
<dbReference type="Proteomes" id="UP000501812">
    <property type="component" value="Chromosome"/>
</dbReference>
<feature type="signal peptide" evidence="6">
    <location>
        <begin position="1"/>
        <end position="21"/>
    </location>
</feature>
<evidence type="ECO:0000256" key="1">
    <source>
        <dbReference type="ARBA" id="ARBA00022670"/>
    </source>
</evidence>
<keyword evidence="1 8" id="KW-0645">Protease</keyword>
<dbReference type="RefSeq" id="WP_169456472.1">
    <property type="nucleotide sequence ID" value="NZ_CP051774.1"/>
</dbReference>
<evidence type="ECO:0000256" key="2">
    <source>
        <dbReference type="ARBA" id="ARBA00022723"/>
    </source>
</evidence>
<dbReference type="Gene3D" id="3.40.390.10">
    <property type="entry name" value="Collagenase (Catalytic Domain)"/>
    <property type="match status" value="1"/>
</dbReference>
<keyword evidence="6" id="KW-0732">Signal</keyword>
<keyword evidence="9" id="KW-1185">Reference proteome</keyword>
<evidence type="ECO:0000256" key="5">
    <source>
        <dbReference type="SAM" id="MobiDB-lite"/>
    </source>
</evidence>
<feature type="region of interest" description="Disordered" evidence="5">
    <location>
        <begin position="509"/>
        <end position="528"/>
    </location>
</feature>
<feature type="domain" description="Peptidase M10 metallopeptidase" evidence="7">
    <location>
        <begin position="206"/>
        <end position="342"/>
    </location>
</feature>
<dbReference type="AlphaFoldDB" id="A0A858RPI8"/>
<dbReference type="EMBL" id="CP051774">
    <property type="protein sequence ID" value="QJE98040.1"/>
    <property type="molecule type" value="Genomic_DNA"/>
</dbReference>
<gene>
    <name evidence="8" type="ORF">HHL09_20375</name>
</gene>